<dbReference type="AlphaFoldDB" id="A0A1N7IET6"/>
<gene>
    <name evidence="1" type="ORF">SAMN05421639_103345</name>
</gene>
<sequence>MKNVLNTATAYHYSIDAELSKVSEKDTSKQTPLMDGTLRF</sequence>
<dbReference type="RefSeq" id="WP_262484541.1">
    <property type="nucleotide sequence ID" value="NZ_FTNY01000003.1"/>
</dbReference>
<dbReference type="Proteomes" id="UP000186373">
    <property type="component" value="Unassembled WGS sequence"/>
</dbReference>
<organism evidence="1 2">
    <name type="scientific">Chryseobacterium shigense</name>
    <dbReference type="NCBI Taxonomy" id="297244"/>
    <lineage>
        <taxon>Bacteria</taxon>
        <taxon>Pseudomonadati</taxon>
        <taxon>Bacteroidota</taxon>
        <taxon>Flavobacteriia</taxon>
        <taxon>Flavobacteriales</taxon>
        <taxon>Weeksellaceae</taxon>
        <taxon>Chryseobacterium group</taxon>
        <taxon>Chryseobacterium</taxon>
    </lineage>
</organism>
<dbReference type="EMBL" id="FTNY01000003">
    <property type="protein sequence ID" value="SIS35614.1"/>
    <property type="molecule type" value="Genomic_DNA"/>
</dbReference>
<proteinExistence type="predicted"/>
<evidence type="ECO:0000313" key="2">
    <source>
        <dbReference type="Proteomes" id="UP000186373"/>
    </source>
</evidence>
<keyword evidence="2" id="KW-1185">Reference proteome</keyword>
<evidence type="ECO:0000313" key="1">
    <source>
        <dbReference type="EMBL" id="SIS35614.1"/>
    </source>
</evidence>
<reference evidence="2" key="1">
    <citation type="submission" date="2017-01" db="EMBL/GenBank/DDBJ databases">
        <authorList>
            <person name="Varghese N."/>
            <person name="Submissions S."/>
        </authorList>
    </citation>
    <scope>NUCLEOTIDE SEQUENCE [LARGE SCALE GENOMIC DNA]</scope>
    <source>
        <strain evidence="2">DSM 17126</strain>
    </source>
</reference>
<accession>A0A1N7IET6</accession>
<protein>
    <submittedName>
        <fullName evidence="1">Uncharacterized protein</fullName>
    </submittedName>
</protein>
<name>A0A1N7IET6_9FLAO</name>